<reference evidence="2" key="1">
    <citation type="journal article" date="2023" name="Science">
        <title>Genome structures resolve the early diversification of teleost fishes.</title>
        <authorList>
            <person name="Parey E."/>
            <person name="Louis A."/>
            <person name="Montfort J."/>
            <person name="Bouchez O."/>
            <person name="Roques C."/>
            <person name="Iampietro C."/>
            <person name="Lluch J."/>
            <person name="Castinel A."/>
            <person name="Donnadieu C."/>
            <person name="Desvignes T."/>
            <person name="Floi Bucao C."/>
            <person name="Jouanno E."/>
            <person name="Wen M."/>
            <person name="Mejri S."/>
            <person name="Dirks R."/>
            <person name="Jansen H."/>
            <person name="Henkel C."/>
            <person name="Chen W.J."/>
            <person name="Zahm M."/>
            <person name="Cabau C."/>
            <person name="Klopp C."/>
            <person name="Thompson A.W."/>
            <person name="Robinson-Rechavi M."/>
            <person name="Braasch I."/>
            <person name="Lecointre G."/>
            <person name="Bobe J."/>
            <person name="Postlethwait J.H."/>
            <person name="Berthelot C."/>
            <person name="Roest Crollius H."/>
            <person name="Guiguen Y."/>
        </authorList>
    </citation>
    <scope>NUCLEOTIDE SEQUENCE</scope>
    <source>
        <strain evidence="2">NC1722</strain>
    </source>
</reference>
<comment type="caution">
    <text evidence="2">The sequence shown here is derived from an EMBL/GenBank/DDBJ whole genome shotgun (WGS) entry which is preliminary data.</text>
</comment>
<dbReference type="Proteomes" id="UP001221898">
    <property type="component" value="Unassembled WGS sequence"/>
</dbReference>
<dbReference type="AlphaFoldDB" id="A0AAD7SL42"/>
<proteinExistence type="predicted"/>
<evidence type="ECO:0000313" key="2">
    <source>
        <dbReference type="EMBL" id="KAJ8404581.1"/>
    </source>
</evidence>
<gene>
    <name evidence="2" type="ORF">AAFF_G00334440</name>
</gene>
<sequence length="132" mass="15363">MESTDLKALIAQLVASSQEQQARHEEAMRVQIQSVEEQRRQHAQAMEVQIQNTELLRPELRERVETQEEHALAERGAGDRPEDPPRRHLPDSAIRRPSSVVSRKSIHKPPPTRSQRESPVRRRTWLKRKLGM</sequence>
<keyword evidence="3" id="KW-1185">Reference proteome</keyword>
<evidence type="ECO:0000313" key="3">
    <source>
        <dbReference type="Proteomes" id="UP001221898"/>
    </source>
</evidence>
<accession>A0AAD7SL42</accession>
<feature type="region of interest" description="Disordered" evidence="1">
    <location>
        <begin position="53"/>
        <end position="132"/>
    </location>
</feature>
<evidence type="ECO:0000256" key="1">
    <source>
        <dbReference type="SAM" id="MobiDB-lite"/>
    </source>
</evidence>
<name>A0AAD7SL42_9TELE</name>
<dbReference type="EMBL" id="JAINUG010000052">
    <property type="protein sequence ID" value="KAJ8404581.1"/>
    <property type="molecule type" value="Genomic_DNA"/>
</dbReference>
<feature type="compositionally biased region" description="Basic residues" evidence="1">
    <location>
        <begin position="121"/>
        <end position="132"/>
    </location>
</feature>
<protein>
    <submittedName>
        <fullName evidence="2">Uncharacterized protein</fullName>
    </submittedName>
</protein>
<organism evidence="2 3">
    <name type="scientific">Aldrovandia affinis</name>
    <dbReference type="NCBI Taxonomy" id="143900"/>
    <lineage>
        <taxon>Eukaryota</taxon>
        <taxon>Metazoa</taxon>
        <taxon>Chordata</taxon>
        <taxon>Craniata</taxon>
        <taxon>Vertebrata</taxon>
        <taxon>Euteleostomi</taxon>
        <taxon>Actinopterygii</taxon>
        <taxon>Neopterygii</taxon>
        <taxon>Teleostei</taxon>
        <taxon>Notacanthiformes</taxon>
        <taxon>Halosauridae</taxon>
        <taxon>Aldrovandia</taxon>
    </lineage>
</organism>
<feature type="compositionally biased region" description="Basic and acidic residues" evidence="1">
    <location>
        <begin position="56"/>
        <end position="94"/>
    </location>
</feature>